<keyword evidence="3" id="KW-1185">Reference proteome</keyword>
<feature type="compositionally biased region" description="Basic and acidic residues" evidence="1">
    <location>
        <begin position="1"/>
        <end position="11"/>
    </location>
</feature>
<dbReference type="OrthoDB" id="10007697at2"/>
<evidence type="ECO:0000313" key="2">
    <source>
        <dbReference type="EMBL" id="RFC65169.1"/>
    </source>
</evidence>
<feature type="compositionally biased region" description="Low complexity" evidence="1">
    <location>
        <begin position="75"/>
        <end position="90"/>
    </location>
</feature>
<feature type="region of interest" description="Disordered" evidence="1">
    <location>
        <begin position="1"/>
        <end position="29"/>
    </location>
</feature>
<dbReference type="AlphaFoldDB" id="A0A371X7E9"/>
<organism evidence="2 3">
    <name type="scientific">Fulvimarina endophytica</name>
    <dbReference type="NCBI Taxonomy" id="2293836"/>
    <lineage>
        <taxon>Bacteria</taxon>
        <taxon>Pseudomonadati</taxon>
        <taxon>Pseudomonadota</taxon>
        <taxon>Alphaproteobacteria</taxon>
        <taxon>Hyphomicrobiales</taxon>
        <taxon>Aurantimonadaceae</taxon>
        <taxon>Fulvimarina</taxon>
    </lineage>
</organism>
<evidence type="ECO:0000313" key="3">
    <source>
        <dbReference type="Proteomes" id="UP000264310"/>
    </source>
</evidence>
<dbReference type="EMBL" id="QURL01000002">
    <property type="protein sequence ID" value="RFC65169.1"/>
    <property type="molecule type" value="Genomic_DNA"/>
</dbReference>
<dbReference type="RefSeq" id="WP_116682065.1">
    <property type="nucleotide sequence ID" value="NZ_QURL01000002.1"/>
</dbReference>
<feature type="region of interest" description="Disordered" evidence="1">
    <location>
        <begin position="69"/>
        <end position="101"/>
    </location>
</feature>
<protein>
    <submittedName>
        <fullName evidence="2">Uncharacterized protein</fullName>
    </submittedName>
</protein>
<name>A0A371X7E9_9HYPH</name>
<gene>
    <name evidence="2" type="ORF">DYI37_04785</name>
</gene>
<accession>A0A371X7E9</accession>
<sequence length="101" mass="10503">MENSRRAREQAEALLPGPTAPHRSEKGTAGGIIAADLAARHAKTERLRAARLAQQALDVEAASVAEPVRKKRATKGTAAAAKTTGTARKAPAQARKKTAAV</sequence>
<comment type="caution">
    <text evidence="2">The sequence shown here is derived from an EMBL/GenBank/DDBJ whole genome shotgun (WGS) entry which is preliminary data.</text>
</comment>
<proteinExistence type="predicted"/>
<dbReference type="Proteomes" id="UP000264310">
    <property type="component" value="Unassembled WGS sequence"/>
</dbReference>
<evidence type="ECO:0000256" key="1">
    <source>
        <dbReference type="SAM" id="MobiDB-lite"/>
    </source>
</evidence>
<reference evidence="2 3" key="1">
    <citation type="submission" date="2018-08" db="EMBL/GenBank/DDBJ databases">
        <title>Fulvimarina sp. 85, whole genome shotgun sequence.</title>
        <authorList>
            <person name="Tuo L."/>
        </authorList>
    </citation>
    <scope>NUCLEOTIDE SEQUENCE [LARGE SCALE GENOMIC DNA]</scope>
    <source>
        <strain evidence="2 3">85</strain>
    </source>
</reference>